<feature type="compositionally biased region" description="Low complexity" evidence="5">
    <location>
        <begin position="8"/>
        <end position="18"/>
    </location>
</feature>
<dbReference type="GO" id="GO:0098542">
    <property type="term" value="P:defense response to other organism"/>
    <property type="evidence" value="ECO:0007669"/>
    <property type="project" value="InterPro"/>
</dbReference>
<reference evidence="9" key="1">
    <citation type="journal article" date="2019" name="BMC Genomics">
        <title>A new reference genome for Sorghum bicolor reveals high levels of sequence similarity between sweet and grain genotypes: implications for the genetics of sugar metabolism.</title>
        <authorList>
            <person name="Cooper E.A."/>
            <person name="Brenton Z.W."/>
            <person name="Flinn B.S."/>
            <person name="Jenkins J."/>
            <person name="Shu S."/>
            <person name="Flowers D."/>
            <person name="Luo F."/>
            <person name="Wang Y."/>
            <person name="Xia P."/>
            <person name="Barry K."/>
            <person name="Daum C."/>
            <person name="Lipzen A."/>
            <person name="Yoshinaga Y."/>
            <person name="Schmutz J."/>
            <person name="Saski C."/>
            <person name="Vermerris W."/>
            <person name="Kresovich S."/>
        </authorList>
    </citation>
    <scope>NUCLEOTIDE SEQUENCE</scope>
</reference>
<evidence type="ECO:0000256" key="1">
    <source>
        <dbReference type="ARBA" id="ARBA00004167"/>
    </source>
</evidence>
<name>A0A921RTW9_SORBI</name>
<evidence type="ECO:0000313" key="8">
    <source>
        <dbReference type="EMBL" id="KAG0546508.1"/>
    </source>
</evidence>
<dbReference type="Pfam" id="PF03168">
    <property type="entry name" value="LEA_2"/>
    <property type="match status" value="1"/>
</dbReference>
<evidence type="ECO:0000313" key="9">
    <source>
        <dbReference type="EMBL" id="KAG0546509.1"/>
    </source>
</evidence>
<accession>A0A921RTW9</accession>
<dbReference type="EMBL" id="CM027680">
    <property type="protein sequence ID" value="KAG0546509.1"/>
    <property type="molecule type" value="Genomic_DNA"/>
</dbReference>
<feature type="domain" description="Late embryogenesis abundant protein LEA-2 subgroup" evidence="7">
    <location>
        <begin position="97"/>
        <end position="198"/>
    </location>
</feature>
<evidence type="ECO:0000313" key="10">
    <source>
        <dbReference type="Proteomes" id="UP000807115"/>
    </source>
</evidence>
<comment type="caution">
    <text evidence="9">The sequence shown here is derived from an EMBL/GenBank/DDBJ whole genome shotgun (WGS) entry which is preliminary data.</text>
</comment>
<dbReference type="PANTHER" id="PTHR31415">
    <property type="entry name" value="OS05G0367900 PROTEIN"/>
    <property type="match status" value="1"/>
</dbReference>
<gene>
    <name evidence="8" type="ORF">BDA96_01G000200</name>
    <name evidence="9" type="ORF">BDA96_01G000300</name>
</gene>
<organism evidence="9 10">
    <name type="scientific">Sorghum bicolor</name>
    <name type="common">Sorghum</name>
    <name type="synonym">Sorghum vulgare</name>
    <dbReference type="NCBI Taxonomy" id="4558"/>
    <lineage>
        <taxon>Eukaryota</taxon>
        <taxon>Viridiplantae</taxon>
        <taxon>Streptophyta</taxon>
        <taxon>Embryophyta</taxon>
        <taxon>Tracheophyta</taxon>
        <taxon>Spermatophyta</taxon>
        <taxon>Magnoliopsida</taxon>
        <taxon>Liliopsida</taxon>
        <taxon>Poales</taxon>
        <taxon>Poaceae</taxon>
        <taxon>PACMAD clade</taxon>
        <taxon>Panicoideae</taxon>
        <taxon>Andropogonodae</taxon>
        <taxon>Andropogoneae</taxon>
        <taxon>Sorghinae</taxon>
        <taxon>Sorghum</taxon>
    </lineage>
</organism>
<dbReference type="InterPro" id="IPR004864">
    <property type="entry name" value="LEA_2"/>
</dbReference>
<dbReference type="InterPro" id="IPR044839">
    <property type="entry name" value="NDR1-like"/>
</dbReference>
<evidence type="ECO:0000256" key="4">
    <source>
        <dbReference type="ARBA" id="ARBA00023136"/>
    </source>
</evidence>
<comment type="subcellular location">
    <subcellularLocation>
        <location evidence="1">Membrane</location>
        <topology evidence="1">Single-pass membrane protein</topology>
    </subcellularLocation>
</comment>
<evidence type="ECO:0000256" key="2">
    <source>
        <dbReference type="ARBA" id="ARBA00022692"/>
    </source>
</evidence>
<dbReference type="OrthoDB" id="779224at2759"/>
<feature type="region of interest" description="Disordered" evidence="5">
    <location>
        <begin position="1"/>
        <end position="21"/>
    </location>
</feature>
<reference evidence="9" key="2">
    <citation type="submission" date="2020-10" db="EMBL/GenBank/DDBJ databases">
        <authorList>
            <person name="Cooper E.A."/>
            <person name="Brenton Z.W."/>
            <person name="Flinn B.S."/>
            <person name="Jenkins J."/>
            <person name="Shu S."/>
            <person name="Flowers D."/>
            <person name="Luo F."/>
            <person name="Wang Y."/>
            <person name="Xia P."/>
            <person name="Barry K."/>
            <person name="Daum C."/>
            <person name="Lipzen A."/>
            <person name="Yoshinaga Y."/>
            <person name="Schmutz J."/>
            <person name="Saski C."/>
            <person name="Vermerris W."/>
            <person name="Kresovich S."/>
        </authorList>
    </citation>
    <scope>NUCLEOTIDE SEQUENCE</scope>
</reference>
<protein>
    <recommendedName>
        <fullName evidence="7">Late embryogenesis abundant protein LEA-2 subgroup domain-containing protein</fullName>
    </recommendedName>
</protein>
<dbReference type="KEGG" id="sbi:8081570"/>
<evidence type="ECO:0000256" key="5">
    <source>
        <dbReference type="SAM" id="MobiDB-lite"/>
    </source>
</evidence>
<dbReference type="EMBL" id="CM027680">
    <property type="protein sequence ID" value="KAG0546508.1"/>
    <property type="molecule type" value="Genomic_DNA"/>
</dbReference>
<dbReference type="GO" id="GO:0016020">
    <property type="term" value="C:membrane"/>
    <property type="evidence" value="ECO:0007669"/>
    <property type="project" value="UniProtKB-SubCell"/>
</dbReference>
<evidence type="ECO:0000256" key="6">
    <source>
        <dbReference type="SAM" id="Phobius"/>
    </source>
</evidence>
<keyword evidence="3 6" id="KW-1133">Transmembrane helix</keyword>
<evidence type="ECO:0000256" key="3">
    <source>
        <dbReference type="ARBA" id="ARBA00022989"/>
    </source>
</evidence>
<dbReference type="AlphaFoldDB" id="A0A921RTW9"/>
<keyword evidence="2 6" id="KW-0812">Transmembrane</keyword>
<dbReference type="Proteomes" id="UP000807115">
    <property type="component" value="Chromosome 1"/>
</dbReference>
<evidence type="ECO:0000259" key="7">
    <source>
        <dbReference type="Pfam" id="PF03168"/>
    </source>
</evidence>
<keyword evidence="4 6" id="KW-0472">Membrane</keyword>
<dbReference type="PANTHER" id="PTHR31415:SF177">
    <property type="entry name" value="OS11G0587400 PROTEIN"/>
    <property type="match status" value="1"/>
</dbReference>
<feature type="transmembrane region" description="Helical" evidence="6">
    <location>
        <begin position="31"/>
        <end position="61"/>
    </location>
</feature>
<sequence>MHQAGQGTPAPTAAAPSSRARRIARRTRDGCAAALANTLCSLLLGLLLIAAVVVFVIWLGLRPHRPRFNIASFSVAGGLDPDSSPAGASLAFNVTDRNPNRHIGIYYDAMHASVHFYDALVASGPAFAAGWYQPNRTTTSITGLLVVLGPATTDASWPSFSVAVRAGRVPLRLQLTTAIRFRVANAFYSGRQRMHVSCDLLVGAHGDLLPDYVGAPCDRYI</sequence>
<proteinExistence type="predicted"/>